<evidence type="ECO:0000313" key="2">
    <source>
        <dbReference type="Proteomes" id="UP001286313"/>
    </source>
</evidence>
<evidence type="ECO:0000313" key="1">
    <source>
        <dbReference type="EMBL" id="KAK3875126.1"/>
    </source>
</evidence>
<comment type="caution">
    <text evidence="1">The sequence shown here is derived from an EMBL/GenBank/DDBJ whole genome shotgun (WGS) entry which is preliminary data.</text>
</comment>
<keyword evidence="2" id="KW-1185">Reference proteome</keyword>
<organism evidence="1 2">
    <name type="scientific">Petrolisthes cinctipes</name>
    <name type="common">Flat porcelain crab</name>
    <dbReference type="NCBI Taxonomy" id="88211"/>
    <lineage>
        <taxon>Eukaryota</taxon>
        <taxon>Metazoa</taxon>
        <taxon>Ecdysozoa</taxon>
        <taxon>Arthropoda</taxon>
        <taxon>Crustacea</taxon>
        <taxon>Multicrustacea</taxon>
        <taxon>Malacostraca</taxon>
        <taxon>Eumalacostraca</taxon>
        <taxon>Eucarida</taxon>
        <taxon>Decapoda</taxon>
        <taxon>Pleocyemata</taxon>
        <taxon>Anomura</taxon>
        <taxon>Galatheoidea</taxon>
        <taxon>Porcellanidae</taxon>
        <taxon>Petrolisthes</taxon>
    </lineage>
</organism>
<dbReference type="EMBL" id="JAWQEG010002009">
    <property type="protein sequence ID" value="KAK3875126.1"/>
    <property type="molecule type" value="Genomic_DNA"/>
</dbReference>
<dbReference type="AlphaFoldDB" id="A0AAE1FK74"/>
<sequence length="123" mass="13445">MEGAVLLGVERHCYLHPHLLMRVQGLVSPPSPSFKSMFYAGGGTGKLVQQTRMRSEGNGESGGSLVFKPLYPPTPFAPLVLLTGIALYNSRYVFFSCHLLPVSIFSPSHVFLLSVLTLPCHDQ</sequence>
<accession>A0AAE1FK74</accession>
<reference evidence="1" key="1">
    <citation type="submission" date="2023-10" db="EMBL/GenBank/DDBJ databases">
        <title>Genome assemblies of two species of porcelain crab, Petrolisthes cinctipes and Petrolisthes manimaculis (Anomura: Porcellanidae).</title>
        <authorList>
            <person name="Angst P."/>
        </authorList>
    </citation>
    <scope>NUCLEOTIDE SEQUENCE</scope>
    <source>
        <strain evidence="1">PB745_01</strain>
        <tissue evidence="1">Gill</tissue>
    </source>
</reference>
<dbReference type="Proteomes" id="UP001286313">
    <property type="component" value="Unassembled WGS sequence"/>
</dbReference>
<protein>
    <submittedName>
        <fullName evidence="1">Uncharacterized protein</fullName>
    </submittedName>
</protein>
<proteinExistence type="predicted"/>
<name>A0AAE1FK74_PETCI</name>
<gene>
    <name evidence="1" type="ORF">Pcinc_019986</name>
</gene>